<dbReference type="AlphaFoldDB" id="A0AAD2DVS2"/>
<feature type="compositionally biased region" description="Polar residues" evidence="2">
    <location>
        <begin position="30"/>
        <end position="53"/>
    </location>
</feature>
<dbReference type="GO" id="GO:0051225">
    <property type="term" value="P:spindle assembly"/>
    <property type="evidence" value="ECO:0007669"/>
    <property type="project" value="TreeGrafter"/>
</dbReference>
<proteinExistence type="inferred from homology"/>
<dbReference type="PANTHER" id="PTHR31807:SF37">
    <property type="entry name" value="HAUS AUGMIN-LIKE COMPLEX SUBUNIT 8"/>
    <property type="match status" value="1"/>
</dbReference>
<accession>A0AAD2DVS2</accession>
<evidence type="ECO:0000313" key="3">
    <source>
        <dbReference type="EMBL" id="CAI9765761.1"/>
    </source>
</evidence>
<comment type="similarity">
    <text evidence="1">Belongs to the QWRF family.</text>
</comment>
<feature type="compositionally biased region" description="Basic and acidic residues" evidence="2">
    <location>
        <begin position="194"/>
        <end position="217"/>
    </location>
</feature>
<feature type="region of interest" description="Disordered" evidence="2">
    <location>
        <begin position="1"/>
        <end position="103"/>
    </location>
</feature>
<dbReference type="Proteomes" id="UP000834106">
    <property type="component" value="Chromosome 8"/>
</dbReference>
<feature type="compositionally biased region" description="Polar residues" evidence="2">
    <location>
        <begin position="154"/>
        <end position="166"/>
    </location>
</feature>
<keyword evidence="4" id="KW-1185">Reference proteome</keyword>
<feature type="compositionally biased region" description="Low complexity" evidence="2">
    <location>
        <begin position="350"/>
        <end position="369"/>
    </location>
</feature>
<protein>
    <recommendedName>
        <fullName evidence="5">AUGMIN subunit 8</fullName>
    </recommendedName>
</protein>
<dbReference type="EMBL" id="OU503043">
    <property type="protein sequence ID" value="CAI9765761.1"/>
    <property type="molecule type" value="Genomic_DNA"/>
</dbReference>
<organism evidence="3 4">
    <name type="scientific">Fraxinus pennsylvanica</name>
    <dbReference type="NCBI Taxonomy" id="56036"/>
    <lineage>
        <taxon>Eukaryota</taxon>
        <taxon>Viridiplantae</taxon>
        <taxon>Streptophyta</taxon>
        <taxon>Embryophyta</taxon>
        <taxon>Tracheophyta</taxon>
        <taxon>Spermatophyta</taxon>
        <taxon>Magnoliopsida</taxon>
        <taxon>eudicotyledons</taxon>
        <taxon>Gunneridae</taxon>
        <taxon>Pentapetalae</taxon>
        <taxon>asterids</taxon>
        <taxon>lamiids</taxon>
        <taxon>Lamiales</taxon>
        <taxon>Oleaceae</taxon>
        <taxon>Oleeae</taxon>
        <taxon>Fraxinus</taxon>
    </lineage>
</organism>
<name>A0AAD2DVS2_9LAMI</name>
<evidence type="ECO:0008006" key="5">
    <source>
        <dbReference type="Google" id="ProtNLM"/>
    </source>
</evidence>
<gene>
    <name evidence="3" type="ORF">FPE_LOCUS13191</name>
</gene>
<dbReference type="PANTHER" id="PTHR31807">
    <property type="entry name" value="AUGMIN FAMILY MEMBER"/>
    <property type="match status" value="1"/>
</dbReference>
<reference evidence="3" key="1">
    <citation type="submission" date="2023-05" db="EMBL/GenBank/DDBJ databases">
        <authorList>
            <person name="Huff M."/>
        </authorList>
    </citation>
    <scope>NUCLEOTIDE SEQUENCE</scope>
</reference>
<dbReference type="GO" id="GO:0005737">
    <property type="term" value="C:cytoplasm"/>
    <property type="evidence" value="ECO:0007669"/>
    <property type="project" value="TreeGrafter"/>
</dbReference>
<feature type="compositionally biased region" description="Polar residues" evidence="2">
    <location>
        <begin position="64"/>
        <end position="79"/>
    </location>
</feature>
<evidence type="ECO:0000313" key="4">
    <source>
        <dbReference type="Proteomes" id="UP000834106"/>
    </source>
</evidence>
<dbReference type="InterPro" id="IPR007573">
    <property type="entry name" value="QWRF"/>
</dbReference>
<feature type="compositionally biased region" description="Polar residues" evidence="2">
    <location>
        <begin position="323"/>
        <end position="337"/>
    </location>
</feature>
<dbReference type="Pfam" id="PF04484">
    <property type="entry name" value="QWRF"/>
    <property type="match status" value="1"/>
</dbReference>
<feature type="region of interest" description="Disordered" evidence="2">
    <location>
        <begin position="145"/>
        <end position="267"/>
    </location>
</feature>
<feature type="compositionally biased region" description="Basic and acidic residues" evidence="2">
    <location>
        <begin position="233"/>
        <end position="242"/>
    </location>
</feature>
<evidence type="ECO:0000256" key="2">
    <source>
        <dbReference type="SAM" id="MobiDB-lite"/>
    </source>
</evidence>
<feature type="compositionally biased region" description="Low complexity" evidence="2">
    <location>
        <begin position="243"/>
        <end position="258"/>
    </location>
</feature>
<dbReference type="GO" id="GO:0008017">
    <property type="term" value="F:microtubule binding"/>
    <property type="evidence" value="ECO:0007669"/>
    <property type="project" value="TreeGrafter"/>
</dbReference>
<dbReference type="GO" id="GO:0005880">
    <property type="term" value="C:nuclear microtubule"/>
    <property type="evidence" value="ECO:0007669"/>
    <property type="project" value="TreeGrafter"/>
</dbReference>
<sequence length="588" mass="64327">MDVCESRVALQKHSTVDSARKPLMNADNKIGTTRQSQTREVSSRYRSPTSSAASCPRRCPSPNAARTSTSSIVSANKRSASADRKCPTTPSPRSPRSSTPVQDTTAGMLLASRKIIANKLPESLWPSTMRSLSVSFQSDTFSLPISKREKPSSHGLSDSTLKSSVNVVHKQGKSPPASRKPTPERKRSPVKGKNSTDHSENSRPIDVLHTRRVDQHRWPSRTGGKLSSNALDRNSDLPEKTNRTSLSHSRASSPSPRRSSSDGAIKPFSETSASLRCVSRGDISEKTMLGGCSVVDSSLLKQKIVSSTSLNRETFGNSVVRYQSLPTPGSRPASPSLSRVIPSGAKVVNPSSRGPSPARVRPSSPSRQAQSSTSVLSFIVDIKRGKKAVNHIEDVHNLRLLYNRLLQWRYANARANSALHSQKIKAEKLLYNVWRATVCLWKSVIGKRIEHQQLRHKLKLYTVFDNQLACLDEWASIERDHTNVLSWAIQDLQASTLRLPVTEGAKGDIEAIKAAVCSAVDVIHVIGSSMGSIFLQVEGMNSVVSELAVVASQERVMLDECESLLAYTAAIQAEEHSLRTQLIQLRPA</sequence>
<evidence type="ECO:0000256" key="1">
    <source>
        <dbReference type="ARBA" id="ARBA00010016"/>
    </source>
</evidence>
<feature type="region of interest" description="Disordered" evidence="2">
    <location>
        <begin position="323"/>
        <end position="369"/>
    </location>
</feature>